<keyword evidence="5 11" id="KW-0812">Transmembrane</keyword>
<keyword evidence="8" id="KW-0798">TonB box</keyword>
<protein>
    <recommendedName>
        <fullName evidence="13">TonB-dependent receptor plug domain-containing protein</fullName>
    </recommendedName>
</protein>
<evidence type="ECO:0000256" key="7">
    <source>
        <dbReference type="ARBA" id="ARBA00023065"/>
    </source>
</evidence>
<evidence type="ECO:0000313" key="15">
    <source>
        <dbReference type="Proteomes" id="UP001500392"/>
    </source>
</evidence>
<keyword evidence="4" id="KW-0410">Iron transport</keyword>
<keyword evidence="2 11" id="KW-0813">Transport</keyword>
<dbReference type="InterPro" id="IPR012910">
    <property type="entry name" value="Plug_dom"/>
</dbReference>
<comment type="caution">
    <text evidence="14">The sequence shown here is derived from an EMBL/GenBank/DDBJ whole genome shotgun (WGS) entry which is preliminary data.</text>
</comment>
<reference evidence="15" key="1">
    <citation type="journal article" date="2019" name="Int. J. Syst. Evol. Microbiol.">
        <title>The Global Catalogue of Microorganisms (GCM) 10K type strain sequencing project: providing services to taxonomists for standard genome sequencing and annotation.</title>
        <authorList>
            <consortium name="The Broad Institute Genomics Platform"/>
            <consortium name="The Broad Institute Genome Sequencing Center for Infectious Disease"/>
            <person name="Wu L."/>
            <person name="Ma J."/>
        </authorList>
    </citation>
    <scope>NUCLEOTIDE SEQUENCE [LARGE SCALE GENOMIC DNA]</scope>
    <source>
        <strain evidence="15">JCM 17304</strain>
    </source>
</reference>
<comment type="subcellular location">
    <subcellularLocation>
        <location evidence="1 11">Cell outer membrane</location>
        <topology evidence="1 11">Multi-pass membrane protein</topology>
    </subcellularLocation>
</comment>
<keyword evidence="9 11" id="KW-0472">Membrane</keyword>
<organism evidence="14 15">
    <name type="scientific">Zhongshania borealis</name>
    <dbReference type="NCBI Taxonomy" id="889488"/>
    <lineage>
        <taxon>Bacteria</taxon>
        <taxon>Pseudomonadati</taxon>
        <taxon>Pseudomonadota</taxon>
        <taxon>Gammaproteobacteria</taxon>
        <taxon>Cellvibrionales</taxon>
        <taxon>Spongiibacteraceae</taxon>
        <taxon>Zhongshania</taxon>
    </lineage>
</organism>
<dbReference type="InterPro" id="IPR039426">
    <property type="entry name" value="TonB-dep_rcpt-like"/>
</dbReference>
<evidence type="ECO:0000256" key="1">
    <source>
        <dbReference type="ARBA" id="ARBA00004571"/>
    </source>
</evidence>
<dbReference type="Proteomes" id="UP001500392">
    <property type="component" value="Unassembled WGS sequence"/>
</dbReference>
<dbReference type="SUPFAM" id="SSF56935">
    <property type="entry name" value="Porins"/>
    <property type="match status" value="1"/>
</dbReference>
<dbReference type="PANTHER" id="PTHR32552:SF81">
    <property type="entry name" value="TONB-DEPENDENT OUTER MEMBRANE RECEPTOR"/>
    <property type="match status" value="1"/>
</dbReference>
<evidence type="ECO:0000256" key="3">
    <source>
        <dbReference type="ARBA" id="ARBA00022452"/>
    </source>
</evidence>
<evidence type="ECO:0000256" key="5">
    <source>
        <dbReference type="ARBA" id="ARBA00022692"/>
    </source>
</evidence>
<evidence type="ECO:0000256" key="11">
    <source>
        <dbReference type="PROSITE-ProRule" id="PRU01360"/>
    </source>
</evidence>
<dbReference type="InterPro" id="IPR036942">
    <property type="entry name" value="Beta-barrel_TonB_sf"/>
</dbReference>
<evidence type="ECO:0000256" key="6">
    <source>
        <dbReference type="ARBA" id="ARBA00023004"/>
    </source>
</evidence>
<keyword evidence="10 11" id="KW-0998">Cell outer membrane</keyword>
<accession>A0ABP7X5C3</accession>
<evidence type="ECO:0000313" key="14">
    <source>
        <dbReference type="EMBL" id="GAA4104908.1"/>
    </source>
</evidence>
<feature type="domain" description="TonB-dependent receptor plug" evidence="13">
    <location>
        <begin position="46"/>
        <end position="155"/>
    </location>
</feature>
<evidence type="ECO:0000259" key="13">
    <source>
        <dbReference type="Pfam" id="PF07715"/>
    </source>
</evidence>
<proteinExistence type="inferred from homology"/>
<keyword evidence="15" id="KW-1185">Reference proteome</keyword>
<keyword evidence="3 11" id="KW-1134">Transmembrane beta strand</keyword>
<sequence>MNKNRLKSLAAISGISLSAIGSPALAQEKFALEEVIVTAQKKAESLQDTPISLTAFGSERLEIEGISNLGDIGSKVPSLTIEPFPINNATLRIFIRGIGISDAQITQDPPVGIYVDGVYIARSTGTALDVADLERIEILRGPQGTLYGRNTTGGAINLITKKPTTDTFEFKQKLTLGNRDLFTSKTMVNLPLTDTLAVKIAALQTMQDGHVENDGPGGDFGDRDVSGFRFDLRWDISDTLALDYAYDKSDFDYYNTQYQHVRERTPIAGSQADLVDGSNYTSYSSTRQKSVSTIADFEQSSTDIEGHAFTLTKEFDNFQLKYIGAFRELYDQSYADLGGGKGLEPGQDTHGISGDSKKVFRLDSNEYCGQAAEFVLGAGECTPLVYPKVSQEQFSHELQLSGDAFDGSVNYIFGAYYFEETAQEDNTPLHHQLSGPVNLGLPSLSAIPGLGPLLGGITDPLTTFRAVNLLSQKYDIDNSAAAIFGQFTWTPKILDERLHLTFGARHSEDERKTVKFQQDMTIAETALTAIDVSFVQCGGNPLNSDCRNFDSIPASQDFSNDSFSIVAEYDITDDINIYAKRVEAYKSGGFNTRDPQKDGNQGPATDGNDYGFGYADGFDAEYVTSYELGLKSELMDRRLRVNADVFYSQYEDMQLNFILTGTVADTKVTNAGEAEMYGFETDITFMATRELLLMANYAYLHTEVTKATDITGADVADKFVFFSAPENSFTLSADYTLFQADWGTGSANISVNYMDDRNGGSRAENVKNTHLRQYELVNARFSLTDIAFADGRLGAGVWAKNLLDTEYELTAVDNLPQADRSVIWGDPRTFGIDVFYEY</sequence>
<evidence type="ECO:0000256" key="12">
    <source>
        <dbReference type="SAM" id="SignalP"/>
    </source>
</evidence>
<dbReference type="PANTHER" id="PTHR32552">
    <property type="entry name" value="FERRICHROME IRON RECEPTOR-RELATED"/>
    <property type="match status" value="1"/>
</dbReference>
<feature type="chain" id="PRO_5046453693" description="TonB-dependent receptor plug domain-containing protein" evidence="12">
    <location>
        <begin position="27"/>
        <end position="838"/>
    </location>
</feature>
<evidence type="ECO:0000256" key="9">
    <source>
        <dbReference type="ARBA" id="ARBA00023136"/>
    </source>
</evidence>
<evidence type="ECO:0000256" key="10">
    <source>
        <dbReference type="ARBA" id="ARBA00023237"/>
    </source>
</evidence>
<keyword evidence="7" id="KW-0406">Ion transport</keyword>
<evidence type="ECO:0000256" key="4">
    <source>
        <dbReference type="ARBA" id="ARBA00022496"/>
    </source>
</evidence>
<dbReference type="Gene3D" id="2.40.170.20">
    <property type="entry name" value="TonB-dependent receptor, beta-barrel domain"/>
    <property type="match status" value="1"/>
</dbReference>
<dbReference type="EMBL" id="BAABDM010000010">
    <property type="protein sequence ID" value="GAA4104908.1"/>
    <property type="molecule type" value="Genomic_DNA"/>
</dbReference>
<feature type="signal peptide" evidence="12">
    <location>
        <begin position="1"/>
        <end position="26"/>
    </location>
</feature>
<keyword evidence="12" id="KW-0732">Signal</keyword>
<dbReference type="PROSITE" id="PS52016">
    <property type="entry name" value="TONB_DEPENDENT_REC_3"/>
    <property type="match status" value="1"/>
</dbReference>
<dbReference type="Pfam" id="PF07715">
    <property type="entry name" value="Plug"/>
    <property type="match status" value="1"/>
</dbReference>
<keyword evidence="6" id="KW-0408">Iron</keyword>
<comment type="similarity">
    <text evidence="11">Belongs to the TonB-dependent receptor family.</text>
</comment>
<evidence type="ECO:0000256" key="8">
    <source>
        <dbReference type="ARBA" id="ARBA00023077"/>
    </source>
</evidence>
<name>A0ABP7X5C3_9GAMM</name>
<dbReference type="RefSeq" id="WP_344938386.1">
    <property type="nucleotide sequence ID" value="NZ_BAABDM010000010.1"/>
</dbReference>
<gene>
    <name evidence="14" type="ORF">GCM10022414_34100</name>
</gene>
<evidence type="ECO:0000256" key="2">
    <source>
        <dbReference type="ARBA" id="ARBA00022448"/>
    </source>
</evidence>